<dbReference type="EMBL" id="JAXQNO010000011">
    <property type="protein sequence ID" value="KAK4788732.1"/>
    <property type="molecule type" value="Genomic_DNA"/>
</dbReference>
<feature type="region of interest" description="Disordered" evidence="1">
    <location>
        <begin position="68"/>
        <end position="134"/>
    </location>
</feature>
<proteinExistence type="predicted"/>
<dbReference type="AlphaFoldDB" id="A0AAN7R3T7"/>
<comment type="caution">
    <text evidence="2">The sequence shown here is derived from an EMBL/GenBank/DDBJ whole genome shotgun (WGS) entry which is preliminary data.</text>
</comment>
<organism evidence="2 3">
    <name type="scientific">Trapa natans</name>
    <name type="common">Water chestnut</name>
    <dbReference type="NCBI Taxonomy" id="22666"/>
    <lineage>
        <taxon>Eukaryota</taxon>
        <taxon>Viridiplantae</taxon>
        <taxon>Streptophyta</taxon>
        <taxon>Embryophyta</taxon>
        <taxon>Tracheophyta</taxon>
        <taxon>Spermatophyta</taxon>
        <taxon>Magnoliopsida</taxon>
        <taxon>eudicotyledons</taxon>
        <taxon>Gunneridae</taxon>
        <taxon>Pentapetalae</taxon>
        <taxon>rosids</taxon>
        <taxon>malvids</taxon>
        <taxon>Myrtales</taxon>
        <taxon>Lythraceae</taxon>
        <taxon>Trapa</taxon>
    </lineage>
</organism>
<accession>A0AAN7R3T7</accession>
<dbReference type="Pfam" id="PF22272">
    <property type="entry name" value="LEA_3b"/>
    <property type="match status" value="1"/>
</dbReference>
<evidence type="ECO:0000313" key="3">
    <source>
        <dbReference type="Proteomes" id="UP001346149"/>
    </source>
</evidence>
<feature type="compositionally biased region" description="Polar residues" evidence="1">
    <location>
        <begin position="87"/>
        <end position="101"/>
    </location>
</feature>
<gene>
    <name evidence="2" type="ORF">SAY86_020051</name>
</gene>
<reference evidence="2 3" key="1">
    <citation type="journal article" date="2023" name="Hortic Res">
        <title>Pangenome of water caltrop reveals structural variations and asymmetric subgenome divergence after allopolyploidization.</title>
        <authorList>
            <person name="Zhang X."/>
            <person name="Chen Y."/>
            <person name="Wang L."/>
            <person name="Yuan Y."/>
            <person name="Fang M."/>
            <person name="Shi L."/>
            <person name="Lu R."/>
            <person name="Comes H.P."/>
            <person name="Ma Y."/>
            <person name="Chen Y."/>
            <person name="Huang G."/>
            <person name="Zhou Y."/>
            <person name="Zheng Z."/>
            <person name="Qiu Y."/>
        </authorList>
    </citation>
    <scope>NUCLEOTIDE SEQUENCE [LARGE SCALE GENOMIC DNA]</scope>
    <source>
        <strain evidence="2">F231</strain>
    </source>
</reference>
<evidence type="ECO:0000256" key="1">
    <source>
        <dbReference type="SAM" id="MobiDB-lite"/>
    </source>
</evidence>
<keyword evidence="3" id="KW-1185">Reference proteome</keyword>
<name>A0AAN7R3T7_TRANT</name>
<protein>
    <recommendedName>
        <fullName evidence="4">Late embryogenesis abundant protein At5g17165-like</fullName>
    </recommendedName>
</protein>
<dbReference type="PANTHER" id="PTHR35122:SF2">
    <property type="entry name" value="OS04G0598000 PROTEIN"/>
    <property type="match status" value="1"/>
</dbReference>
<dbReference type="Proteomes" id="UP001346149">
    <property type="component" value="Unassembled WGS sequence"/>
</dbReference>
<dbReference type="InterPro" id="IPR039291">
    <property type="entry name" value="At5g17165-like"/>
</dbReference>
<dbReference type="PANTHER" id="PTHR35122">
    <property type="entry name" value="OSJNBA0093F12.14 PROTEIN"/>
    <property type="match status" value="1"/>
</dbReference>
<sequence>MAACLRSQGIGSVTKRVVSQIWSARSPDSFSASALTFSRTCSAHASVYDKNPDEHVRPAVVPDEVIQPESDKYWAPHPKTGVFGPTSGLNQNVDGLSSKTTDPAVGEEGSVLEQKAWFRPTSIEDSQKSDATTY</sequence>
<evidence type="ECO:0000313" key="2">
    <source>
        <dbReference type="EMBL" id="KAK4788732.1"/>
    </source>
</evidence>
<evidence type="ECO:0008006" key="4">
    <source>
        <dbReference type="Google" id="ProtNLM"/>
    </source>
</evidence>